<comment type="caution">
    <text evidence="1">The sequence shown here is derived from an EMBL/GenBank/DDBJ whole genome shotgun (WGS) entry which is preliminary data.</text>
</comment>
<dbReference type="InterPro" id="IPR008972">
    <property type="entry name" value="Cupredoxin"/>
</dbReference>
<dbReference type="AlphaFoldDB" id="A0A0P9HBF7"/>
<name>A0A0P9HBF7_9CHLR</name>
<gene>
    <name evidence="1" type="ORF">SE17_19480</name>
</gene>
<dbReference type="Proteomes" id="UP000050509">
    <property type="component" value="Unassembled WGS sequence"/>
</dbReference>
<keyword evidence="2" id="KW-1185">Reference proteome</keyword>
<reference evidence="1 2" key="1">
    <citation type="submission" date="2015-09" db="EMBL/GenBank/DDBJ databases">
        <title>Draft genome sequence of Kouleothrix aurantiaca JCM 19913.</title>
        <authorList>
            <person name="Hemp J."/>
        </authorList>
    </citation>
    <scope>NUCLEOTIDE SEQUENCE [LARGE SCALE GENOMIC DNA]</scope>
    <source>
        <strain evidence="1 2">COM-B</strain>
    </source>
</reference>
<protein>
    <recommendedName>
        <fullName evidence="3">EfeO-type cupredoxin-like domain-containing protein</fullName>
    </recommendedName>
</protein>
<evidence type="ECO:0000313" key="1">
    <source>
        <dbReference type="EMBL" id="KPV51743.1"/>
    </source>
</evidence>
<accession>A0A0P9HBF7</accession>
<sequence length="120" mass="13308">MTTRMARRAAGVALLIAALAGAWWWRGPSEAQRQALFSIPPGTAARLAAGETVEVLPSTINLTLNQRDILVIRNDDSAPVQIGPFTIDPGQRFSQRYYNRGTYELMCTIHADQRLRVVVE</sequence>
<evidence type="ECO:0000313" key="2">
    <source>
        <dbReference type="Proteomes" id="UP000050509"/>
    </source>
</evidence>
<organism evidence="1 2">
    <name type="scientific">Kouleothrix aurantiaca</name>
    <dbReference type="NCBI Taxonomy" id="186479"/>
    <lineage>
        <taxon>Bacteria</taxon>
        <taxon>Bacillati</taxon>
        <taxon>Chloroflexota</taxon>
        <taxon>Chloroflexia</taxon>
        <taxon>Chloroflexales</taxon>
        <taxon>Roseiflexineae</taxon>
        <taxon>Roseiflexaceae</taxon>
        <taxon>Kouleothrix</taxon>
    </lineage>
</organism>
<dbReference type="SUPFAM" id="SSF49503">
    <property type="entry name" value="Cupredoxins"/>
    <property type="match status" value="1"/>
</dbReference>
<dbReference type="Gene3D" id="2.60.40.420">
    <property type="entry name" value="Cupredoxins - blue copper proteins"/>
    <property type="match status" value="1"/>
</dbReference>
<evidence type="ECO:0008006" key="3">
    <source>
        <dbReference type="Google" id="ProtNLM"/>
    </source>
</evidence>
<dbReference type="EMBL" id="LJCR01000793">
    <property type="protein sequence ID" value="KPV51743.1"/>
    <property type="molecule type" value="Genomic_DNA"/>
</dbReference>
<proteinExistence type="predicted"/>